<dbReference type="AlphaFoldDB" id="A0A9P8APN0"/>
<evidence type="ECO:0000313" key="2">
    <source>
        <dbReference type="EMBL" id="KAG7442042.1"/>
    </source>
</evidence>
<gene>
    <name evidence="2" type="ORF">BT62DRAFT_1041226</name>
</gene>
<comment type="caution">
    <text evidence="2">The sequence shown here is derived from an EMBL/GenBank/DDBJ whole genome shotgun (WGS) entry which is preliminary data.</text>
</comment>
<reference evidence="2" key="1">
    <citation type="submission" date="2020-11" db="EMBL/GenBank/DDBJ databases">
        <title>Adaptations for nitrogen fixation in a non-lichenized fungal sporocarp promotes dispersal by wood-feeding termites.</title>
        <authorList>
            <consortium name="DOE Joint Genome Institute"/>
            <person name="Koch R.A."/>
            <person name="Yoon G."/>
            <person name="Arayal U."/>
            <person name="Lail K."/>
            <person name="Amirebrahimi M."/>
            <person name="Labutti K."/>
            <person name="Lipzen A."/>
            <person name="Riley R."/>
            <person name="Barry K."/>
            <person name="Henrissat B."/>
            <person name="Grigoriev I.V."/>
            <person name="Herr J.R."/>
            <person name="Aime M.C."/>
        </authorList>
    </citation>
    <scope>NUCLEOTIDE SEQUENCE</scope>
    <source>
        <strain evidence="2">MCA 3950</strain>
    </source>
</reference>
<dbReference type="EMBL" id="MU250554">
    <property type="protein sequence ID" value="KAG7442042.1"/>
    <property type="molecule type" value="Genomic_DNA"/>
</dbReference>
<dbReference type="GeneID" id="66100716"/>
<feature type="coiled-coil region" evidence="1">
    <location>
        <begin position="52"/>
        <end position="114"/>
    </location>
</feature>
<proteinExistence type="predicted"/>
<dbReference type="Proteomes" id="UP000812287">
    <property type="component" value="Unassembled WGS sequence"/>
</dbReference>
<name>A0A9P8APN0_9AGAR</name>
<accession>A0A9P8APN0</accession>
<dbReference type="OrthoDB" id="2928420at2759"/>
<organism evidence="2 3">
    <name type="scientific">Guyanagaster necrorhizus</name>
    <dbReference type="NCBI Taxonomy" id="856835"/>
    <lineage>
        <taxon>Eukaryota</taxon>
        <taxon>Fungi</taxon>
        <taxon>Dikarya</taxon>
        <taxon>Basidiomycota</taxon>
        <taxon>Agaricomycotina</taxon>
        <taxon>Agaricomycetes</taxon>
        <taxon>Agaricomycetidae</taxon>
        <taxon>Agaricales</taxon>
        <taxon>Marasmiineae</taxon>
        <taxon>Physalacriaceae</taxon>
        <taxon>Guyanagaster</taxon>
    </lineage>
</organism>
<protein>
    <submittedName>
        <fullName evidence="2">Uncharacterized protein</fullName>
    </submittedName>
</protein>
<keyword evidence="3" id="KW-1185">Reference proteome</keyword>
<evidence type="ECO:0000313" key="3">
    <source>
        <dbReference type="Proteomes" id="UP000812287"/>
    </source>
</evidence>
<sequence>MALTTASYKKHRSSTRDVICFGDFPYSSPLTPCIPSTSTESQSSRSVPALISELWIKEAKGYEVRIQELEKEGERSASLLRVYQGEVQASKQGSANFEAQNVQLGAEIETLKARNAWLEKRLTATKKALEGIKRKFLANMIKAANEIMAGFDEIGAHAFPPASWNAPAATVPNLAALFFKLAPAVNDIDLESNSDIGGSEDPRLLSEDWRQYMNRSLRHLGRALLKVATETELEAVQLLMSKGEYAHLVLAIDNTDY</sequence>
<keyword evidence="1" id="KW-0175">Coiled coil</keyword>
<evidence type="ECO:0000256" key="1">
    <source>
        <dbReference type="SAM" id="Coils"/>
    </source>
</evidence>
<dbReference type="RefSeq" id="XP_043035542.1">
    <property type="nucleotide sequence ID" value="XM_043178426.1"/>
</dbReference>